<feature type="compositionally biased region" description="Basic and acidic residues" evidence="1">
    <location>
        <begin position="230"/>
        <end position="248"/>
    </location>
</feature>
<name>F2EJY9_HORVV</name>
<dbReference type="InterPro" id="IPR002109">
    <property type="entry name" value="Glutaredoxin"/>
</dbReference>
<reference evidence="3" key="1">
    <citation type="journal article" date="2011" name="Plant Physiol.">
        <title>Comprehensive sequence analysis of 24,783 barley full-length cDNAs derived from 12 clone libraries.</title>
        <authorList>
            <person name="Matsumoto T."/>
            <person name="Tanaka T."/>
            <person name="Sakai H."/>
            <person name="Amano N."/>
            <person name="Kanamori H."/>
            <person name="Kurita K."/>
            <person name="Kikuta A."/>
            <person name="Kamiya K."/>
            <person name="Yamamoto M."/>
            <person name="Ikawa H."/>
            <person name="Fujii N."/>
            <person name="Hori K."/>
            <person name="Itoh T."/>
            <person name="Sato K."/>
        </authorList>
    </citation>
    <scope>NUCLEOTIDE SEQUENCE</scope>
    <source>
        <tissue evidence="3">Flower</tissue>
    </source>
</reference>
<protein>
    <submittedName>
        <fullName evidence="3">Predicted protein</fullName>
    </submittedName>
</protein>
<organism evidence="3">
    <name type="scientific">Hordeum vulgare subsp. vulgare</name>
    <name type="common">Domesticated barley</name>
    <dbReference type="NCBI Taxonomy" id="112509"/>
    <lineage>
        <taxon>Eukaryota</taxon>
        <taxon>Viridiplantae</taxon>
        <taxon>Streptophyta</taxon>
        <taxon>Embryophyta</taxon>
        <taxon>Tracheophyta</taxon>
        <taxon>Spermatophyta</taxon>
        <taxon>Magnoliopsida</taxon>
        <taxon>Liliopsida</taxon>
        <taxon>Poales</taxon>
        <taxon>Poaceae</taxon>
        <taxon>BOP clade</taxon>
        <taxon>Pooideae</taxon>
        <taxon>Triticodae</taxon>
        <taxon>Triticeae</taxon>
        <taxon>Hordeinae</taxon>
        <taxon>Hordeum</taxon>
    </lineage>
</organism>
<sequence length="498" mass="53402">MGCTSSVEARRDMRWVEAAAADPRARRSFSLSSADRQRLRAKAASVLGNLGLAPGRRSGAWSRKYTTLSVEEIMVKFENDRALREVLGRLKETAAAAASRDAVGGPRTSTPTLTPPNDPEVINAWELMAGLEDQAPTPRAAHHQPPPPTTPPWMLADQDVPLAFEFDPQILSSFREALAQDTSPSQKPDTASSPTDKEESPSRQQAKVGDDASAGTPVSPPTRDTASSPADKEKEEPASQKDTKDDAHASACTPVSPPTRDTASSPADKEKEEPASQKDKKDGADASACTPVSPPARDMPELSGIVRARINAFQEKILERRTSNGAREAKVLGPPGGKRKAVVYFTSLRGVRKTFVDGCAVRSILRCYGVRVDERDVSMHAAFKSELAQLLTGPSAAATLPRVFVDGRYLGGAEDVQALHEAGELSRALEGCDAAPVRKLGCMEACSACGDVRFVPCETCYGSCKIFVEDEEDDDDGEFRRCPDCNENGLIGCPVCCC</sequence>
<feature type="region of interest" description="Disordered" evidence="1">
    <location>
        <begin position="97"/>
        <end position="118"/>
    </location>
</feature>
<dbReference type="PANTHER" id="PTHR45669:SF30">
    <property type="entry name" value="OS04G0641300 PROTEIN"/>
    <property type="match status" value="1"/>
</dbReference>
<dbReference type="Gene3D" id="3.40.30.10">
    <property type="entry name" value="Glutaredoxin"/>
    <property type="match status" value="1"/>
</dbReference>
<dbReference type="PANTHER" id="PTHR45669">
    <property type="entry name" value="GLUTAREDOXIN DOMAIN-CONTAINING CYSTEINE-RICH PROTEIN CG12206-RELATED"/>
    <property type="match status" value="1"/>
</dbReference>
<evidence type="ECO:0000259" key="2">
    <source>
        <dbReference type="Pfam" id="PF00462"/>
    </source>
</evidence>
<feature type="region of interest" description="Disordered" evidence="1">
    <location>
        <begin position="178"/>
        <end position="301"/>
    </location>
</feature>
<proteinExistence type="evidence at transcript level"/>
<dbReference type="InterPro" id="IPR036249">
    <property type="entry name" value="Thioredoxin-like_sf"/>
</dbReference>
<feature type="compositionally biased region" description="Basic and acidic residues" evidence="1">
    <location>
        <begin position="267"/>
        <end position="284"/>
    </location>
</feature>
<feature type="compositionally biased region" description="Polar residues" evidence="1">
    <location>
        <begin position="180"/>
        <end position="194"/>
    </location>
</feature>
<feature type="region of interest" description="Disordered" evidence="1">
    <location>
        <begin position="136"/>
        <end position="155"/>
    </location>
</feature>
<dbReference type="EMBL" id="AK376466">
    <property type="protein sequence ID" value="BAK07661.1"/>
    <property type="molecule type" value="mRNA"/>
</dbReference>
<dbReference type="Pfam" id="PF23733">
    <property type="entry name" value="GRXCR1-2_C"/>
    <property type="match status" value="1"/>
</dbReference>
<evidence type="ECO:0000256" key="1">
    <source>
        <dbReference type="SAM" id="MobiDB-lite"/>
    </source>
</evidence>
<dbReference type="PROSITE" id="PS51354">
    <property type="entry name" value="GLUTAREDOXIN_2"/>
    <property type="match status" value="1"/>
</dbReference>
<dbReference type="Pfam" id="PF00462">
    <property type="entry name" value="Glutaredoxin"/>
    <property type="match status" value="1"/>
</dbReference>
<accession>F2EJY9</accession>
<dbReference type="AlphaFoldDB" id="F2EJY9"/>
<dbReference type="CDD" id="cd03031">
    <property type="entry name" value="GRX_GRX_like"/>
    <property type="match status" value="1"/>
</dbReference>
<evidence type="ECO:0000313" key="3">
    <source>
        <dbReference type="EMBL" id="BAK07661.1"/>
    </source>
</evidence>
<dbReference type="SUPFAM" id="SSF52833">
    <property type="entry name" value="Thioredoxin-like"/>
    <property type="match status" value="1"/>
</dbReference>
<feature type="domain" description="Glutaredoxin" evidence="2">
    <location>
        <begin position="342"/>
        <end position="409"/>
    </location>
</feature>